<dbReference type="SMART" id="SM00267">
    <property type="entry name" value="GGDEF"/>
    <property type="match status" value="1"/>
</dbReference>
<dbReference type="InterPro" id="IPR043128">
    <property type="entry name" value="Rev_trsase/Diguanyl_cyclase"/>
</dbReference>
<evidence type="ECO:0008006" key="8">
    <source>
        <dbReference type="Google" id="ProtNLM"/>
    </source>
</evidence>
<accession>A0ABP9HKY5</accession>
<dbReference type="Gene3D" id="3.30.450.20">
    <property type="entry name" value="PAS domain"/>
    <property type="match status" value="1"/>
</dbReference>
<feature type="compositionally biased region" description="Low complexity" evidence="1">
    <location>
        <begin position="432"/>
        <end position="454"/>
    </location>
</feature>
<dbReference type="PROSITE" id="PS50883">
    <property type="entry name" value="EAL"/>
    <property type="match status" value="1"/>
</dbReference>
<feature type="domain" description="PAS" evidence="2">
    <location>
        <begin position="461"/>
        <end position="510"/>
    </location>
</feature>
<comment type="caution">
    <text evidence="6">The sequence shown here is derived from an EMBL/GenBank/DDBJ whole genome shotgun (WGS) entry which is preliminary data.</text>
</comment>
<dbReference type="InterPro" id="IPR029787">
    <property type="entry name" value="Nucleotide_cyclase"/>
</dbReference>
<dbReference type="Pfam" id="PF00563">
    <property type="entry name" value="EAL"/>
    <property type="match status" value="1"/>
</dbReference>
<dbReference type="Pfam" id="PF13426">
    <property type="entry name" value="PAS_9"/>
    <property type="match status" value="1"/>
</dbReference>
<dbReference type="NCBIfam" id="TIGR00229">
    <property type="entry name" value="sensory_box"/>
    <property type="match status" value="1"/>
</dbReference>
<feature type="region of interest" description="Disordered" evidence="1">
    <location>
        <begin position="419"/>
        <end position="455"/>
    </location>
</feature>
<name>A0ABP9HKY5_9ACTN</name>
<sequence>MPLAAGGDGVDVRLHAAYQPIVDLRSREVVAVEGLIRGARGPALVMPTELFARAAGQGDEAVRRLDESCVRTILTTAAAAAAHGTVFINVEPVTLAELSRRTLAELASLVPAGVRVVVEVTERDLLREPARLLAGVDRVRELGWAVALDDVGAEPAALALMPFLHPDVIKLDLALVHARPTSQVAAIVNAVNAEAQRSGAVVLAEGIETPEHADRALAVGAALGQGWLFARAEPRPPSWGGARIPTGAEPAPPREGASAFELLARTRPAQPSTAALVGAVTRHVERQAMLLDDMTVVLACFQHADFLTDRTLRRYEALASVTALTAVLGPGVPAAPCTGVEGTALAPDDPLGRDWVVAVTSPHFAVALAARDTGAPRREDLPAGGEGGGGRRMEYVLTYDRDEALAVARLLMGRVRTTSTAAPPAAVPPDDPGTAAGTAAGGPAPAPTAAAVVPGVPPGQLPDLLARAIGTAANGITIADAREPDMPLVYVNPAFERLTGYRSAEVLGTNCRFLQGPGTDRTQVATIARRLRAGRSVRVTLLNHRRDGSPFWNEISISPVADAQGRTTHFIGNQVDVTDRVEREQRTAFLAYHDSLTGLPNRAQALEQLDLELRRRTRSGAGVAVLFCDLDGFKEVNDRFGHSAGDEVLVAVAHRLRSAVRGGDLLARLGGDEFLVLLTGLPADDAGPARRVAGNLHAALVPPLELAGTTVRITTSIGVALCPRDGTDATALLDHADADMYRTKRRV</sequence>
<evidence type="ECO:0000259" key="5">
    <source>
        <dbReference type="PROSITE" id="PS50887"/>
    </source>
</evidence>
<reference evidence="7" key="1">
    <citation type="journal article" date="2019" name="Int. J. Syst. Evol. Microbiol.">
        <title>The Global Catalogue of Microorganisms (GCM) 10K type strain sequencing project: providing services to taxonomists for standard genome sequencing and annotation.</title>
        <authorList>
            <consortium name="The Broad Institute Genomics Platform"/>
            <consortium name="The Broad Institute Genome Sequencing Center for Infectious Disease"/>
            <person name="Wu L."/>
            <person name="Ma J."/>
        </authorList>
    </citation>
    <scope>NUCLEOTIDE SEQUENCE [LARGE SCALE GENOMIC DNA]</scope>
    <source>
        <strain evidence="7">JCM 18126</strain>
    </source>
</reference>
<feature type="domain" description="EAL" evidence="4">
    <location>
        <begin position="1"/>
        <end position="246"/>
    </location>
</feature>
<evidence type="ECO:0000313" key="6">
    <source>
        <dbReference type="EMBL" id="GAA4972977.1"/>
    </source>
</evidence>
<dbReference type="EMBL" id="BAABIL010000170">
    <property type="protein sequence ID" value="GAA4972977.1"/>
    <property type="molecule type" value="Genomic_DNA"/>
</dbReference>
<dbReference type="InterPro" id="IPR000700">
    <property type="entry name" value="PAS-assoc_C"/>
</dbReference>
<dbReference type="SUPFAM" id="SSF141868">
    <property type="entry name" value="EAL domain-like"/>
    <property type="match status" value="1"/>
</dbReference>
<evidence type="ECO:0000259" key="3">
    <source>
        <dbReference type="PROSITE" id="PS50113"/>
    </source>
</evidence>
<dbReference type="PANTHER" id="PTHR44757:SF2">
    <property type="entry name" value="BIOFILM ARCHITECTURE MAINTENANCE PROTEIN MBAA"/>
    <property type="match status" value="1"/>
</dbReference>
<feature type="domain" description="PAC" evidence="3">
    <location>
        <begin position="535"/>
        <end position="589"/>
    </location>
</feature>
<evidence type="ECO:0000313" key="7">
    <source>
        <dbReference type="Proteomes" id="UP001501195"/>
    </source>
</evidence>
<protein>
    <recommendedName>
        <fullName evidence="8">PAS domain S-box-containing protein/diguanylate cyclase (GGDEF)-like protein</fullName>
    </recommendedName>
</protein>
<dbReference type="InterPro" id="IPR052155">
    <property type="entry name" value="Biofilm_reg_signaling"/>
</dbReference>
<dbReference type="InterPro" id="IPR035919">
    <property type="entry name" value="EAL_sf"/>
</dbReference>
<dbReference type="SMART" id="SM00086">
    <property type="entry name" value="PAC"/>
    <property type="match status" value="1"/>
</dbReference>
<dbReference type="CDD" id="cd01949">
    <property type="entry name" value="GGDEF"/>
    <property type="match status" value="1"/>
</dbReference>
<dbReference type="Pfam" id="PF10069">
    <property type="entry name" value="DICT"/>
    <property type="match status" value="1"/>
</dbReference>
<dbReference type="NCBIfam" id="TIGR00254">
    <property type="entry name" value="GGDEF"/>
    <property type="match status" value="1"/>
</dbReference>
<dbReference type="InterPro" id="IPR001633">
    <property type="entry name" value="EAL_dom"/>
</dbReference>
<dbReference type="SUPFAM" id="SSF55073">
    <property type="entry name" value="Nucleotide cyclase"/>
    <property type="match status" value="1"/>
</dbReference>
<organism evidence="6 7">
    <name type="scientific">Kineococcus glutinatus</name>
    <dbReference type="NCBI Taxonomy" id="1070872"/>
    <lineage>
        <taxon>Bacteria</taxon>
        <taxon>Bacillati</taxon>
        <taxon>Actinomycetota</taxon>
        <taxon>Actinomycetes</taxon>
        <taxon>Kineosporiales</taxon>
        <taxon>Kineosporiaceae</taxon>
        <taxon>Kineococcus</taxon>
    </lineage>
</organism>
<dbReference type="InterPro" id="IPR035965">
    <property type="entry name" value="PAS-like_dom_sf"/>
</dbReference>
<dbReference type="SMART" id="SM00052">
    <property type="entry name" value="EAL"/>
    <property type="match status" value="1"/>
</dbReference>
<dbReference type="Gene3D" id="3.20.20.450">
    <property type="entry name" value="EAL domain"/>
    <property type="match status" value="1"/>
</dbReference>
<dbReference type="CDD" id="cd00130">
    <property type="entry name" value="PAS"/>
    <property type="match status" value="1"/>
</dbReference>
<dbReference type="PROSITE" id="PS50112">
    <property type="entry name" value="PAS"/>
    <property type="match status" value="1"/>
</dbReference>
<keyword evidence="7" id="KW-1185">Reference proteome</keyword>
<dbReference type="PANTHER" id="PTHR44757">
    <property type="entry name" value="DIGUANYLATE CYCLASE DGCP"/>
    <property type="match status" value="1"/>
</dbReference>
<dbReference type="Gene3D" id="3.30.70.270">
    <property type="match status" value="1"/>
</dbReference>
<dbReference type="SUPFAM" id="SSF55785">
    <property type="entry name" value="PYP-like sensor domain (PAS domain)"/>
    <property type="match status" value="1"/>
</dbReference>
<dbReference type="Pfam" id="PF00990">
    <property type="entry name" value="GGDEF"/>
    <property type="match status" value="1"/>
</dbReference>
<dbReference type="InterPro" id="IPR019278">
    <property type="entry name" value="DICT_dom"/>
</dbReference>
<dbReference type="InterPro" id="IPR001610">
    <property type="entry name" value="PAC"/>
</dbReference>
<evidence type="ECO:0000259" key="4">
    <source>
        <dbReference type="PROSITE" id="PS50883"/>
    </source>
</evidence>
<dbReference type="PROSITE" id="PS50887">
    <property type="entry name" value="GGDEF"/>
    <property type="match status" value="1"/>
</dbReference>
<dbReference type="InterPro" id="IPR000160">
    <property type="entry name" value="GGDEF_dom"/>
</dbReference>
<dbReference type="RefSeq" id="WP_345711610.1">
    <property type="nucleotide sequence ID" value="NZ_BAABIL010000170.1"/>
</dbReference>
<proteinExistence type="predicted"/>
<gene>
    <name evidence="6" type="ORF">GCM10023225_13070</name>
</gene>
<evidence type="ECO:0000256" key="1">
    <source>
        <dbReference type="SAM" id="MobiDB-lite"/>
    </source>
</evidence>
<dbReference type="PROSITE" id="PS50113">
    <property type="entry name" value="PAC"/>
    <property type="match status" value="1"/>
</dbReference>
<dbReference type="CDD" id="cd01948">
    <property type="entry name" value="EAL"/>
    <property type="match status" value="1"/>
</dbReference>
<evidence type="ECO:0000259" key="2">
    <source>
        <dbReference type="PROSITE" id="PS50112"/>
    </source>
</evidence>
<dbReference type="Proteomes" id="UP001501195">
    <property type="component" value="Unassembled WGS sequence"/>
</dbReference>
<dbReference type="InterPro" id="IPR000014">
    <property type="entry name" value="PAS"/>
</dbReference>
<feature type="domain" description="GGDEF" evidence="5">
    <location>
        <begin position="621"/>
        <end position="747"/>
    </location>
</feature>